<evidence type="ECO:0000313" key="2">
    <source>
        <dbReference type="EMBL" id="MBL7527335.1"/>
    </source>
</evidence>
<name>A0ABS1WDA7_9GAMM</name>
<gene>
    <name evidence="2" type="ORF">I5282_12245</name>
</gene>
<comment type="caution">
    <text evidence="2">The sequence shown here is derived from an EMBL/GenBank/DDBJ whole genome shotgun (WGS) entry which is preliminary data.</text>
</comment>
<reference evidence="2 3" key="1">
    <citation type="submission" date="2020-12" db="EMBL/GenBank/DDBJ databases">
        <title>WGS of Legionella: environmental sample.</title>
        <authorList>
            <person name="Cristino S."/>
            <person name="Girolamini L."/>
            <person name="Salaris S."/>
            <person name="Pascale M.R."/>
            <person name="Mazzotta M."/>
            <person name="Orsini M."/>
            <person name="Grottola A."/>
        </authorList>
    </citation>
    <scope>NUCLEOTIDE SEQUENCE [LARGE SCALE GENOMIC DNA]</scope>
    <source>
        <strain evidence="2 3">30cs62</strain>
    </source>
</reference>
<dbReference type="EMBL" id="JADWVN010000026">
    <property type="protein sequence ID" value="MBL7527335.1"/>
    <property type="molecule type" value="Genomic_DNA"/>
</dbReference>
<evidence type="ECO:0000256" key="1">
    <source>
        <dbReference type="SAM" id="MobiDB-lite"/>
    </source>
</evidence>
<organism evidence="2 3">
    <name type="scientific">Legionella bononiensis</name>
    <dbReference type="NCBI Taxonomy" id="2793102"/>
    <lineage>
        <taxon>Bacteria</taxon>
        <taxon>Pseudomonadati</taxon>
        <taxon>Pseudomonadota</taxon>
        <taxon>Gammaproteobacteria</taxon>
        <taxon>Legionellales</taxon>
        <taxon>Legionellaceae</taxon>
        <taxon>Legionella</taxon>
    </lineage>
</organism>
<accession>A0ABS1WDA7</accession>
<protein>
    <submittedName>
        <fullName evidence="2">Uncharacterized protein</fullName>
    </submittedName>
</protein>
<proteinExistence type="predicted"/>
<evidence type="ECO:0000313" key="3">
    <source>
        <dbReference type="Proteomes" id="UP000809910"/>
    </source>
</evidence>
<feature type="region of interest" description="Disordered" evidence="1">
    <location>
        <begin position="1"/>
        <end position="73"/>
    </location>
</feature>
<sequence length="73" mass="8416">MLASIIQDLDLSDEDTEDYYREEDADEVTAESSTNEKQTEPSDPLPAPLTKEEQELEEDQEEDVLRSFRSMSM</sequence>
<dbReference type="Proteomes" id="UP000809910">
    <property type="component" value="Unassembled WGS sequence"/>
</dbReference>
<keyword evidence="3" id="KW-1185">Reference proteome</keyword>
<feature type="compositionally biased region" description="Acidic residues" evidence="1">
    <location>
        <begin position="10"/>
        <end position="29"/>
    </location>
</feature>